<dbReference type="Proteomes" id="UP000284531">
    <property type="component" value="Unassembled WGS sequence"/>
</dbReference>
<evidence type="ECO:0000313" key="2">
    <source>
        <dbReference type="Proteomes" id="UP000284531"/>
    </source>
</evidence>
<comment type="caution">
    <text evidence="1">The sequence shown here is derived from an EMBL/GenBank/DDBJ whole genome shotgun (WGS) entry which is preliminary data.</text>
</comment>
<protein>
    <submittedName>
        <fullName evidence="1">Uncharacterized protein</fullName>
    </submittedName>
</protein>
<dbReference type="AlphaFoldDB" id="A0A419X895"/>
<name>A0A419X895_9BACT</name>
<evidence type="ECO:0000313" key="1">
    <source>
        <dbReference type="EMBL" id="RKE03977.1"/>
    </source>
</evidence>
<reference evidence="1 2" key="1">
    <citation type="submission" date="2018-09" db="EMBL/GenBank/DDBJ databases">
        <title>Genomic Encyclopedia of Archaeal and Bacterial Type Strains, Phase II (KMG-II): from individual species to whole genera.</title>
        <authorList>
            <person name="Goeker M."/>
        </authorList>
    </citation>
    <scope>NUCLEOTIDE SEQUENCE [LARGE SCALE GENOMIC DNA]</scope>
    <source>
        <strain evidence="1 2">DSM 21950</strain>
    </source>
</reference>
<sequence>MILIEEFNLVKENENKSVTRLFLYEIDFMMILHRST</sequence>
<dbReference type="EMBL" id="RAPQ01000008">
    <property type="protein sequence ID" value="RKE03977.1"/>
    <property type="molecule type" value="Genomic_DNA"/>
</dbReference>
<keyword evidence="2" id="KW-1185">Reference proteome</keyword>
<accession>A0A419X895</accession>
<proteinExistence type="predicted"/>
<organism evidence="1 2">
    <name type="scientific">Marinifilum flexuosum</name>
    <dbReference type="NCBI Taxonomy" id="1117708"/>
    <lineage>
        <taxon>Bacteria</taxon>
        <taxon>Pseudomonadati</taxon>
        <taxon>Bacteroidota</taxon>
        <taxon>Bacteroidia</taxon>
        <taxon>Marinilabiliales</taxon>
        <taxon>Marinifilaceae</taxon>
    </lineage>
</organism>
<gene>
    <name evidence="1" type="ORF">BXY64_0991</name>
</gene>